<evidence type="ECO:0000313" key="4">
    <source>
        <dbReference type="EMBL" id="KAK7337921.1"/>
    </source>
</evidence>
<sequence length="256" mass="28861">MDLTGVYNEPLSHQDGMSIMKQAHSKGITFFDTADMYGIGANEVLVGKSSWSRFFWRQWSFGMYACKQRPVHPPQLALAWGLQQGNDVVPIPDDGKSLPFTGIGLYTSLICFNLTIRILRFLVLLIFITLGLHQIPSSRRLPPCVNNSRLHYSRTTKIKNLDQNMGVLSLKFTESNLREISEAVSIDDVAGYGFSLEDPASNSQSSSLLLTLLPLIPIFSTSPPFFQIPVYSSFFDLHYSYPFPFPRRVTLPLFQV</sequence>
<dbReference type="InterPro" id="IPR050791">
    <property type="entry name" value="Aldo-Keto_reductase"/>
</dbReference>
<keyword evidence="1" id="KW-0521">NADP</keyword>
<name>A0AAN9LL38_CANGL</name>
<evidence type="ECO:0000256" key="1">
    <source>
        <dbReference type="ARBA" id="ARBA00022857"/>
    </source>
</evidence>
<protein>
    <recommendedName>
        <fullName evidence="3">NADP-dependent oxidoreductase domain-containing protein</fullName>
    </recommendedName>
</protein>
<evidence type="ECO:0000259" key="3">
    <source>
        <dbReference type="Pfam" id="PF00248"/>
    </source>
</evidence>
<dbReference type="PANTHER" id="PTHR43625">
    <property type="entry name" value="AFLATOXIN B1 ALDEHYDE REDUCTASE"/>
    <property type="match status" value="1"/>
</dbReference>
<dbReference type="AlphaFoldDB" id="A0AAN9LL38"/>
<dbReference type="EMBL" id="JAYMYQ010000004">
    <property type="protein sequence ID" value="KAK7337921.1"/>
    <property type="molecule type" value="Genomic_DNA"/>
</dbReference>
<feature type="domain" description="NADP-dependent oxidoreductase" evidence="3">
    <location>
        <begin position="7"/>
        <end position="48"/>
    </location>
</feature>
<dbReference type="InterPro" id="IPR036812">
    <property type="entry name" value="NAD(P)_OxRdtase_dom_sf"/>
</dbReference>
<proteinExistence type="predicted"/>
<reference evidence="4 5" key="1">
    <citation type="submission" date="2024-01" db="EMBL/GenBank/DDBJ databases">
        <title>The genomes of 5 underutilized Papilionoideae crops provide insights into root nodulation and disease resistanc.</title>
        <authorList>
            <person name="Jiang F."/>
        </authorList>
    </citation>
    <scope>NUCLEOTIDE SEQUENCE [LARGE SCALE GENOMIC DNA]</scope>
    <source>
        <strain evidence="4">LVBAO_FW01</strain>
        <tissue evidence="4">Leaves</tissue>
    </source>
</reference>
<dbReference type="Pfam" id="PF00248">
    <property type="entry name" value="Aldo_ket_red"/>
    <property type="match status" value="1"/>
</dbReference>
<organism evidence="4 5">
    <name type="scientific">Canavalia gladiata</name>
    <name type="common">Sword bean</name>
    <name type="synonym">Dolichos gladiatus</name>
    <dbReference type="NCBI Taxonomy" id="3824"/>
    <lineage>
        <taxon>Eukaryota</taxon>
        <taxon>Viridiplantae</taxon>
        <taxon>Streptophyta</taxon>
        <taxon>Embryophyta</taxon>
        <taxon>Tracheophyta</taxon>
        <taxon>Spermatophyta</taxon>
        <taxon>Magnoliopsida</taxon>
        <taxon>eudicotyledons</taxon>
        <taxon>Gunneridae</taxon>
        <taxon>Pentapetalae</taxon>
        <taxon>rosids</taxon>
        <taxon>fabids</taxon>
        <taxon>Fabales</taxon>
        <taxon>Fabaceae</taxon>
        <taxon>Papilionoideae</taxon>
        <taxon>50 kb inversion clade</taxon>
        <taxon>NPAAA clade</taxon>
        <taxon>indigoferoid/millettioid clade</taxon>
        <taxon>Phaseoleae</taxon>
        <taxon>Canavalia</taxon>
    </lineage>
</organism>
<dbReference type="GO" id="GO:0005737">
    <property type="term" value="C:cytoplasm"/>
    <property type="evidence" value="ECO:0007669"/>
    <property type="project" value="TreeGrafter"/>
</dbReference>
<dbReference type="GO" id="GO:0016491">
    <property type="term" value="F:oxidoreductase activity"/>
    <property type="evidence" value="ECO:0007669"/>
    <property type="project" value="UniProtKB-KW"/>
</dbReference>
<accession>A0AAN9LL38</accession>
<keyword evidence="5" id="KW-1185">Reference proteome</keyword>
<evidence type="ECO:0000256" key="2">
    <source>
        <dbReference type="ARBA" id="ARBA00023002"/>
    </source>
</evidence>
<dbReference type="InterPro" id="IPR023210">
    <property type="entry name" value="NADP_OxRdtase_dom"/>
</dbReference>
<dbReference type="PANTHER" id="PTHR43625:SF81">
    <property type="entry name" value="OS01G0618100 PROTEIN"/>
    <property type="match status" value="1"/>
</dbReference>
<gene>
    <name evidence="4" type="ORF">VNO77_18513</name>
</gene>
<comment type="caution">
    <text evidence="4">The sequence shown here is derived from an EMBL/GenBank/DDBJ whole genome shotgun (WGS) entry which is preliminary data.</text>
</comment>
<keyword evidence="2" id="KW-0560">Oxidoreductase</keyword>
<evidence type="ECO:0000313" key="5">
    <source>
        <dbReference type="Proteomes" id="UP001367508"/>
    </source>
</evidence>
<dbReference type="Proteomes" id="UP001367508">
    <property type="component" value="Unassembled WGS sequence"/>
</dbReference>
<dbReference type="SUPFAM" id="SSF51430">
    <property type="entry name" value="NAD(P)-linked oxidoreductase"/>
    <property type="match status" value="1"/>
</dbReference>
<dbReference type="Gene3D" id="3.20.20.100">
    <property type="entry name" value="NADP-dependent oxidoreductase domain"/>
    <property type="match status" value="1"/>
</dbReference>